<feature type="domain" description="YhdP central" evidence="1">
    <location>
        <begin position="16"/>
        <end position="1405"/>
    </location>
</feature>
<name>A0A1M5CBZ2_9BURK</name>
<sequence length="1417" mass="156668">MSASASFIPRWQRVARRLVRWALLLLLVFWLLVLATLALLHGWVMPRLSQWKPQIEAQASRWLGGPLQIGQIESRPNGLIPAVTVRHVSLRNASGTEVLAIPEVVAAVSPRSLWRKGFEQLVFQSPTIHVQHGSDGQWQVAGQTLGTGPNTPADAAAAPAMQRASPVLEWLLTQPELLVQDAQIWLTDASTPTTSLKLQEVQLLLRHHLRSHEIALKLRPDLPGVPALEWRAQLRRPLVSTGTTWWPRWSGQSWMQWQGVNLATLASVHHLPLLAQWREHLPQQGAWLEPLQGQASVRAWLQWQQGQVQQASLDVALQQARVHLPGAARALAVEHFSTRVEAERLPRGWSLQTRDLDLHTTGGLRWNQGNLTLHHERATARQNGQTRVQASHADLAAVARLLEFVPWPWLAQDTAQTAQETTAASPHWAQTLPAQLARWQPAGMLDELVLDWQTAPPSTTATQPPQYRVQARVQQLRLGVAADGSALPQAPAGLHGLSGEVTLTQDGGEARVQVENGDLHLPQVFSHRIPVTRLSADLHWQRSANGQMRLEVRESQWANPHAQGQASAVWSNYTDAQMQAHARQRPGQPASRLPGVLTLHGQLQNVDAAQVHRYLPLSIPADTRRYVQEAVLQGRAPRVDFTVRGDLRRFPFDPHPATASARTAAPAEQFRIAAQLQDVEYRYVPHYLLRPNQQAVRPWPDLAGLRGELVFEGNRMQLQVQQGQLKQDRAVRIHRASARIADLRKAVVEVDVQASGPLQQQFDAVRDTPVAGYTHHLLDDMQATGEAALHLQLGIGLSRGDEHRVQGTVEFQGNRLDWWPQIPALQDLRGNLHFSEKDFRFEQLRAQALGGSVQLDGHMRPFVSGQPVQTRIQAQGTLNAEGLRRHWPQAASPWLNALQGQTDYRVTVQTRGEAVQLDIDSSLQGIQSDLPAPLDKPADRPMPLRIHTDSATQGLRIRLGDTLRADLAQNNGTIWIGQPPPRPEADRSGIRAVVRLPELDVHAWQNLLASADGQSAAASGSVADTSASTRYLPGQSDWQIDRLHWQGRTLHQFQMQLSHATAQRPHWSARVQSQELVGDLDYRLPRRQPQGDAGQITARLDYLELPESATTAATASPAPSASHPALQQLPALDVQIDRLLFARRDWGRVELQATNRPPSAGQGHEWRVSHLAIQTPEAELTAQGNWKQIVPLGNAPPSLLGDGKRTALQFQLKVHNAARLLARLGMPGVLQGGQGTLQGHLGWLGSPARLDYPSLDGAFQLRVEQGQFLPVDAGMARLLGVLNLQALPRRLSLDFRDIFSDGFAFDFVQGDFQLSQGIIRSNNLQMKGVNAAVIMEGEADILRETQDLHVVVVPEINALTASLVATAINPAIGAGSFVAQLLLSRPLASAATREFRLHGSWKEPQFERVQAGTRTGN</sequence>
<dbReference type="InterPro" id="IPR011836">
    <property type="entry name" value="YhdP"/>
</dbReference>
<reference evidence="2 3" key="1">
    <citation type="submission" date="2016-11" db="EMBL/GenBank/DDBJ databases">
        <authorList>
            <person name="Jaros S."/>
            <person name="Januszkiewicz K."/>
            <person name="Wedrychowicz H."/>
        </authorList>
    </citation>
    <scope>NUCLEOTIDE SEQUENCE [LARGE SCALE GENOMIC DNA]</scope>
    <source>
        <strain evidence="2 3">DSM 16112</strain>
    </source>
</reference>
<dbReference type="STRING" id="1122156.SAMN02745117_02123"/>
<organism evidence="2 3">
    <name type="scientific">Lampropedia hyalina DSM 16112</name>
    <dbReference type="NCBI Taxonomy" id="1122156"/>
    <lineage>
        <taxon>Bacteria</taxon>
        <taxon>Pseudomonadati</taxon>
        <taxon>Pseudomonadota</taxon>
        <taxon>Betaproteobacteria</taxon>
        <taxon>Burkholderiales</taxon>
        <taxon>Comamonadaceae</taxon>
        <taxon>Lampropedia</taxon>
    </lineage>
</organism>
<evidence type="ECO:0000313" key="3">
    <source>
        <dbReference type="Proteomes" id="UP000184327"/>
    </source>
</evidence>
<evidence type="ECO:0000259" key="1">
    <source>
        <dbReference type="Pfam" id="PF13116"/>
    </source>
</evidence>
<dbReference type="Pfam" id="PF13116">
    <property type="entry name" value="YhdP"/>
    <property type="match status" value="1"/>
</dbReference>
<dbReference type="InterPro" id="IPR025263">
    <property type="entry name" value="YhdP_central"/>
</dbReference>
<gene>
    <name evidence="2" type="ORF">SAMN02745117_02123</name>
</gene>
<accession>A0A1M5CBZ2</accession>
<protein>
    <submittedName>
        <fullName evidence="2">TIGR02099 family protein</fullName>
    </submittedName>
</protein>
<dbReference type="OrthoDB" id="8521382at2"/>
<dbReference type="NCBIfam" id="TIGR02099">
    <property type="entry name" value="YhdP family protein"/>
    <property type="match status" value="1"/>
</dbReference>
<dbReference type="EMBL" id="FQUZ01000026">
    <property type="protein sequence ID" value="SHF52220.1"/>
    <property type="molecule type" value="Genomic_DNA"/>
</dbReference>
<evidence type="ECO:0000313" key="2">
    <source>
        <dbReference type="EMBL" id="SHF52220.1"/>
    </source>
</evidence>
<proteinExistence type="predicted"/>
<keyword evidence="3" id="KW-1185">Reference proteome</keyword>
<dbReference type="PANTHER" id="PTHR38690:SF1">
    <property type="entry name" value="PROTEASE"/>
    <property type="match status" value="1"/>
</dbReference>
<dbReference type="RefSeq" id="WP_073356657.1">
    <property type="nucleotide sequence ID" value="NZ_FQUZ01000026.1"/>
</dbReference>
<dbReference type="Proteomes" id="UP000184327">
    <property type="component" value="Unassembled WGS sequence"/>
</dbReference>
<dbReference type="PANTHER" id="PTHR38690">
    <property type="entry name" value="PROTEASE-RELATED"/>
    <property type="match status" value="1"/>
</dbReference>